<dbReference type="SMART" id="SM00406">
    <property type="entry name" value="IGv"/>
    <property type="match status" value="1"/>
</dbReference>
<organism evidence="5 6">
    <name type="scientific">Culter alburnus</name>
    <name type="common">Topmouth culter</name>
    <dbReference type="NCBI Taxonomy" id="194366"/>
    <lineage>
        <taxon>Eukaryota</taxon>
        <taxon>Metazoa</taxon>
        <taxon>Chordata</taxon>
        <taxon>Craniata</taxon>
        <taxon>Vertebrata</taxon>
        <taxon>Euteleostomi</taxon>
        <taxon>Actinopterygii</taxon>
        <taxon>Neopterygii</taxon>
        <taxon>Teleostei</taxon>
        <taxon>Ostariophysi</taxon>
        <taxon>Cypriniformes</taxon>
        <taxon>Xenocyprididae</taxon>
        <taxon>Xenocypridinae</taxon>
        <taxon>Culter</taxon>
    </lineage>
</organism>
<evidence type="ECO:0000256" key="1">
    <source>
        <dbReference type="ARBA" id="ARBA00022729"/>
    </source>
</evidence>
<dbReference type="InterPro" id="IPR007110">
    <property type="entry name" value="Ig-like_dom"/>
</dbReference>
<evidence type="ECO:0000256" key="2">
    <source>
        <dbReference type="ARBA" id="ARBA00022859"/>
    </source>
</evidence>
<dbReference type="InterPro" id="IPR050413">
    <property type="entry name" value="TCR_beta_variable"/>
</dbReference>
<dbReference type="PANTHER" id="PTHR23268:SF102">
    <property type="entry name" value="IMMUNOGLOBULIN V-SET DOMAIN-CONTAINING PROTEIN"/>
    <property type="match status" value="1"/>
</dbReference>
<dbReference type="AlphaFoldDB" id="A0AAW1ZGJ6"/>
<proteinExistence type="predicted"/>
<dbReference type="Pfam" id="PF07686">
    <property type="entry name" value="V-set"/>
    <property type="match status" value="1"/>
</dbReference>
<feature type="domain" description="Ig-like" evidence="4">
    <location>
        <begin position="35"/>
        <end position="130"/>
    </location>
</feature>
<evidence type="ECO:0000313" key="5">
    <source>
        <dbReference type="EMBL" id="KAK9960003.1"/>
    </source>
</evidence>
<dbReference type="InterPro" id="IPR013783">
    <property type="entry name" value="Ig-like_fold"/>
</dbReference>
<dbReference type="EMBL" id="JAWDJR010000017">
    <property type="protein sequence ID" value="KAK9960003.1"/>
    <property type="molecule type" value="Genomic_DNA"/>
</dbReference>
<sequence>MTSDIISLILLLHLSQGTMGGDDVVQEPKILWEQKGKSAYMNCTHRKGSTYKLMYWYRQRPGETMRLVAFTTTYTEPEYGDSEKNKFLANKTVPENRALTVKNLEPDDSAIYFCSVSEYTVNQTQGRDVQKQVH</sequence>
<dbReference type="Gene3D" id="2.60.40.10">
    <property type="entry name" value="Immunoglobulins"/>
    <property type="match status" value="1"/>
</dbReference>
<dbReference type="SMART" id="SM00409">
    <property type="entry name" value="IG"/>
    <property type="match status" value="1"/>
</dbReference>
<dbReference type="GO" id="GO:0007166">
    <property type="term" value="P:cell surface receptor signaling pathway"/>
    <property type="evidence" value="ECO:0007669"/>
    <property type="project" value="TreeGrafter"/>
</dbReference>
<accession>A0AAW1ZGJ6</accession>
<evidence type="ECO:0000259" key="4">
    <source>
        <dbReference type="PROSITE" id="PS50835"/>
    </source>
</evidence>
<keyword evidence="1 3" id="KW-0732">Signal</keyword>
<dbReference type="SUPFAM" id="SSF48726">
    <property type="entry name" value="Immunoglobulin"/>
    <property type="match status" value="1"/>
</dbReference>
<feature type="signal peptide" evidence="3">
    <location>
        <begin position="1"/>
        <end position="20"/>
    </location>
</feature>
<reference evidence="5 6" key="1">
    <citation type="submission" date="2024-05" db="EMBL/GenBank/DDBJ databases">
        <title>A high-quality chromosomal-level genome assembly of Topmouth culter (Culter alburnus).</title>
        <authorList>
            <person name="Zhao H."/>
        </authorList>
    </citation>
    <scope>NUCLEOTIDE SEQUENCE [LARGE SCALE GENOMIC DNA]</scope>
    <source>
        <strain evidence="5">CATC2023</strain>
        <tissue evidence="5">Muscle</tissue>
    </source>
</reference>
<dbReference type="PANTHER" id="PTHR23268">
    <property type="entry name" value="T-CELL RECEPTOR BETA CHAIN"/>
    <property type="match status" value="1"/>
</dbReference>
<protein>
    <recommendedName>
        <fullName evidence="4">Ig-like domain-containing protein</fullName>
    </recommendedName>
</protein>
<dbReference type="GO" id="GO:0002376">
    <property type="term" value="P:immune system process"/>
    <property type="evidence" value="ECO:0007669"/>
    <property type="project" value="UniProtKB-KW"/>
</dbReference>
<dbReference type="GO" id="GO:0005886">
    <property type="term" value="C:plasma membrane"/>
    <property type="evidence" value="ECO:0007669"/>
    <property type="project" value="TreeGrafter"/>
</dbReference>
<dbReference type="InterPro" id="IPR003599">
    <property type="entry name" value="Ig_sub"/>
</dbReference>
<dbReference type="InterPro" id="IPR036179">
    <property type="entry name" value="Ig-like_dom_sf"/>
</dbReference>
<evidence type="ECO:0000313" key="6">
    <source>
        <dbReference type="Proteomes" id="UP001479290"/>
    </source>
</evidence>
<gene>
    <name evidence="5" type="ORF">ABG768_010084</name>
</gene>
<comment type="caution">
    <text evidence="5">The sequence shown here is derived from an EMBL/GenBank/DDBJ whole genome shotgun (WGS) entry which is preliminary data.</text>
</comment>
<name>A0AAW1ZGJ6_CULAL</name>
<keyword evidence="2" id="KW-0391">Immunity</keyword>
<dbReference type="InterPro" id="IPR013106">
    <property type="entry name" value="Ig_V-set"/>
</dbReference>
<keyword evidence="6" id="KW-1185">Reference proteome</keyword>
<dbReference type="PROSITE" id="PS50835">
    <property type="entry name" value="IG_LIKE"/>
    <property type="match status" value="1"/>
</dbReference>
<evidence type="ECO:0000256" key="3">
    <source>
        <dbReference type="SAM" id="SignalP"/>
    </source>
</evidence>
<feature type="chain" id="PRO_5043441598" description="Ig-like domain-containing protein" evidence="3">
    <location>
        <begin position="21"/>
        <end position="134"/>
    </location>
</feature>
<dbReference type="Proteomes" id="UP001479290">
    <property type="component" value="Unassembled WGS sequence"/>
</dbReference>